<evidence type="ECO:0000259" key="2">
    <source>
        <dbReference type="SMART" id="SM00939"/>
    </source>
</evidence>
<evidence type="ECO:0000313" key="4">
    <source>
        <dbReference type="Proteomes" id="UP000000788"/>
    </source>
</evidence>
<dbReference type="Pfam" id="PF02129">
    <property type="entry name" value="Peptidase_S15"/>
    <property type="match status" value="1"/>
</dbReference>
<dbReference type="SMART" id="SM00939">
    <property type="entry name" value="PepX_C"/>
    <property type="match status" value="1"/>
</dbReference>
<dbReference type="RefSeq" id="WP_012195619.1">
    <property type="nucleotide sequence ID" value="NC_009976.1"/>
</dbReference>
<dbReference type="HOGENOM" id="CLU_015590_5_1_3"/>
<dbReference type="InterPro" id="IPR008979">
    <property type="entry name" value="Galactose-bd-like_sf"/>
</dbReference>
<dbReference type="NCBIfam" id="TIGR00976">
    <property type="entry name" value="CocE_NonD"/>
    <property type="match status" value="1"/>
</dbReference>
<evidence type="ECO:0000256" key="1">
    <source>
        <dbReference type="ARBA" id="ARBA00022801"/>
    </source>
</evidence>
<keyword evidence="4" id="KW-1185">Reference proteome</keyword>
<dbReference type="Gene3D" id="2.60.120.260">
    <property type="entry name" value="Galactose-binding domain-like"/>
    <property type="match status" value="1"/>
</dbReference>
<dbReference type="SUPFAM" id="SSF49785">
    <property type="entry name" value="Galactose-binding domain-like"/>
    <property type="match status" value="1"/>
</dbReference>
<proteinExistence type="predicted"/>
<dbReference type="AlphaFoldDB" id="A9BAY6"/>
<evidence type="ECO:0000313" key="3">
    <source>
        <dbReference type="EMBL" id="ABX08998.1"/>
    </source>
</evidence>
<sequence length="380" mass="42814">MGGAFWWHIGLAWGLQLAAQKAKRNGDEKVWKEIRNSLEDKSYLQEGPDLLKKYDSRGMVNQWFEESNKANPIWKTHKPLKTWLQQPILLIGGWWDPHLRGILDLYEKSLIVGGQPDLHIGPASHLRWWEEVQQIHLDFFNKYLQPSNTLKVPSSRQQKLWNITSKKWFDLQPIDTRNRIWHLSTGGNACIDSTDGELTQFGKGQGELSIVHDPWRPVSSIGGHLSPDPGIANRAEIDKRNDVATFTSKPLEERIQLKGVPKLEIIAMADRNGFDLCVAISIIQQNSKEVLQISTGVLRLVGNKAKSTLKRNVTLQPLFADIHKGDRLRLSISGAAWPAIAINPGDPSYNCGSPSPYCLVTTISLELSQAKLEICPLFSK</sequence>
<dbReference type="Gene3D" id="3.40.50.1820">
    <property type="entry name" value="alpha/beta hydrolase"/>
    <property type="match status" value="1"/>
</dbReference>
<dbReference type="STRING" id="93059.P9211_10671"/>
<reference evidence="3 4" key="1">
    <citation type="journal article" date="2007" name="PLoS Genet.">
        <title>Patterns and implications of gene gain and loss in the evolution of Prochlorococcus.</title>
        <authorList>
            <person name="Kettler G.C."/>
            <person name="Martiny A.C."/>
            <person name="Huang K."/>
            <person name="Zucker J."/>
            <person name="Coleman M.L."/>
            <person name="Rodrigue S."/>
            <person name="Chen F."/>
            <person name="Lapidus A."/>
            <person name="Ferriera S."/>
            <person name="Johnson J."/>
            <person name="Steglich C."/>
            <person name="Church G.M."/>
            <person name="Richardson P."/>
            <person name="Chisholm S.W."/>
        </authorList>
    </citation>
    <scope>NUCLEOTIDE SEQUENCE [LARGE SCALE GENOMIC DNA]</scope>
    <source>
        <strain evidence="4">MIT 9211</strain>
    </source>
</reference>
<keyword evidence="1" id="KW-0378">Hydrolase</keyword>
<dbReference type="Proteomes" id="UP000000788">
    <property type="component" value="Chromosome"/>
</dbReference>
<accession>A9BAY6</accession>
<protein>
    <recommendedName>
        <fullName evidence="2">Xaa-Pro dipeptidyl-peptidase C-terminal domain-containing protein</fullName>
    </recommendedName>
</protein>
<feature type="domain" description="Xaa-Pro dipeptidyl-peptidase C-terminal" evidence="2">
    <location>
        <begin position="137"/>
        <end position="373"/>
    </location>
</feature>
<dbReference type="InterPro" id="IPR005674">
    <property type="entry name" value="CocE/Ser_esterase"/>
</dbReference>
<dbReference type="EMBL" id="CP000878">
    <property type="protein sequence ID" value="ABX08998.1"/>
    <property type="molecule type" value="Genomic_DNA"/>
</dbReference>
<dbReference type="KEGG" id="pmj:P9211_10671"/>
<dbReference type="SUPFAM" id="SSF53474">
    <property type="entry name" value="alpha/beta-Hydrolases"/>
    <property type="match status" value="1"/>
</dbReference>
<name>A9BAY6_PROM4</name>
<dbReference type="GO" id="GO:0008239">
    <property type="term" value="F:dipeptidyl-peptidase activity"/>
    <property type="evidence" value="ECO:0007669"/>
    <property type="project" value="InterPro"/>
</dbReference>
<dbReference type="eggNOG" id="COG2936">
    <property type="taxonomic scope" value="Bacteria"/>
</dbReference>
<dbReference type="InterPro" id="IPR013736">
    <property type="entry name" value="Xaa-Pro_dipept_C"/>
</dbReference>
<dbReference type="Pfam" id="PF08530">
    <property type="entry name" value="PepX_C"/>
    <property type="match status" value="1"/>
</dbReference>
<gene>
    <name evidence="3" type="ordered locus">P9211_10671</name>
</gene>
<dbReference type="Gene3D" id="1.10.3020.10">
    <property type="entry name" value="alpha-amino acid ester hydrolase ( Helical cap domain)"/>
    <property type="match status" value="1"/>
</dbReference>
<organism evidence="3 4">
    <name type="scientific">Prochlorococcus marinus (strain MIT 9211)</name>
    <dbReference type="NCBI Taxonomy" id="93059"/>
    <lineage>
        <taxon>Bacteria</taxon>
        <taxon>Bacillati</taxon>
        <taxon>Cyanobacteriota</taxon>
        <taxon>Cyanophyceae</taxon>
        <taxon>Synechococcales</taxon>
        <taxon>Prochlorococcaceae</taxon>
        <taxon>Prochlorococcus</taxon>
    </lineage>
</organism>
<dbReference type="InterPro" id="IPR000383">
    <property type="entry name" value="Xaa-Pro-like_dom"/>
</dbReference>
<dbReference type="InterPro" id="IPR029058">
    <property type="entry name" value="AB_hydrolase_fold"/>
</dbReference>